<reference evidence="6 7" key="1">
    <citation type="submission" date="2019-03" db="EMBL/GenBank/DDBJ databases">
        <title>Genomic Encyclopedia of Type Strains, Phase IV (KMG-IV): sequencing the most valuable type-strain genomes for metagenomic binning, comparative biology and taxonomic classification.</title>
        <authorList>
            <person name="Goeker M."/>
        </authorList>
    </citation>
    <scope>NUCLEOTIDE SEQUENCE [LARGE SCALE GENOMIC DNA]</scope>
    <source>
        <strain evidence="6 7">DSM 13587</strain>
    </source>
</reference>
<evidence type="ECO:0000256" key="3">
    <source>
        <dbReference type="PROSITE-ProRule" id="PRU00284"/>
    </source>
</evidence>
<name>A0A4R3N2R8_9GAMM</name>
<dbReference type="RefSeq" id="WP_132976137.1">
    <property type="nucleotide sequence ID" value="NZ_SMAO01000002.1"/>
</dbReference>
<dbReference type="Proteomes" id="UP000295717">
    <property type="component" value="Unassembled WGS sequence"/>
</dbReference>
<dbReference type="GO" id="GO:0016020">
    <property type="term" value="C:membrane"/>
    <property type="evidence" value="ECO:0007669"/>
    <property type="project" value="UniProtKB-SubCell"/>
</dbReference>
<accession>A0A4R3N2R8</accession>
<dbReference type="Gene3D" id="1.10.287.950">
    <property type="entry name" value="Methyl-accepting chemotaxis protein"/>
    <property type="match status" value="1"/>
</dbReference>
<keyword evidence="4" id="KW-0472">Membrane</keyword>
<evidence type="ECO:0000259" key="5">
    <source>
        <dbReference type="PROSITE" id="PS50111"/>
    </source>
</evidence>
<keyword evidence="2 3" id="KW-0807">Transducer</keyword>
<comment type="caution">
    <text evidence="6">The sequence shown here is derived from an EMBL/GenBank/DDBJ whole genome shotgun (WGS) entry which is preliminary data.</text>
</comment>
<proteinExistence type="predicted"/>
<gene>
    <name evidence="6" type="ORF">EDC35_102361</name>
</gene>
<dbReference type="SMART" id="SM00283">
    <property type="entry name" value="MA"/>
    <property type="match status" value="1"/>
</dbReference>
<dbReference type="PANTHER" id="PTHR32089:SF112">
    <property type="entry name" value="LYSOZYME-LIKE PROTEIN-RELATED"/>
    <property type="match status" value="1"/>
</dbReference>
<feature type="domain" description="Methyl-accepting transducer" evidence="5">
    <location>
        <begin position="153"/>
        <end position="292"/>
    </location>
</feature>
<evidence type="ECO:0000313" key="6">
    <source>
        <dbReference type="EMBL" id="TCT23024.1"/>
    </source>
</evidence>
<dbReference type="OrthoDB" id="9816265at2"/>
<feature type="transmembrane region" description="Helical" evidence="4">
    <location>
        <begin position="55"/>
        <end position="78"/>
    </location>
</feature>
<evidence type="ECO:0000256" key="2">
    <source>
        <dbReference type="ARBA" id="ARBA00023224"/>
    </source>
</evidence>
<dbReference type="Pfam" id="PF00015">
    <property type="entry name" value="MCPsignal"/>
    <property type="match status" value="1"/>
</dbReference>
<keyword evidence="7" id="KW-1185">Reference proteome</keyword>
<keyword evidence="4" id="KW-0812">Transmembrane</keyword>
<dbReference type="PROSITE" id="PS50111">
    <property type="entry name" value="CHEMOTAXIS_TRANSDUC_2"/>
    <property type="match status" value="1"/>
</dbReference>
<dbReference type="GO" id="GO:0007165">
    <property type="term" value="P:signal transduction"/>
    <property type="evidence" value="ECO:0007669"/>
    <property type="project" value="UniProtKB-KW"/>
</dbReference>
<feature type="transmembrane region" description="Helical" evidence="4">
    <location>
        <begin position="12"/>
        <end position="35"/>
    </location>
</feature>
<comment type="subcellular location">
    <subcellularLocation>
        <location evidence="1">Membrane</location>
    </subcellularLocation>
</comment>
<dbReference type="InterPro" id="IPR004089">
    <property type="entry name" value="MCPsignal_dom"/>
</dbReference>
<evidence type="ECO:0000313" key="7">
    <source>
        <dbReference type="Proteomes" id="UP000295717"/>
    </source>
</evidence>
<dbReference type="AlphaFoldDB" id="A0A4R3N2R8"/>
<dbReference type="GO" id="GO:0006935">
    <property type="term" value="P:chemotaxis"/>
    <property type="evidence" value="ECO:0007669"/>
    <property type="project" value="UniProtKB-ARBA"/>
</dbReference>
<evidence type="ECO:0000256" key="1">
    <source>
        <dbReference type="ARBA" id="ARBA00004370"/>
    </source>
</evidence>
<protein>
    <submittedName>
        <fullName evidence="6">Methyl-accepting chemotaxis protein</fullName>
    </submittedName>
</protein>
<dbReference type="PANTHER" id="PTHR32089">
    <property type="entry name" value="METHYL-ACCEPTING CHEMOTAXIS PROTEIN MCPB"/>
    <property type="match status" value="1"/>
</dbReference>
<evidence type="ECO:0000256" key="4">
    <source>
        <dbReference type="SAM" id="Phobius"/>
    </source>
</evidence>
<keyword evidence="4" id="KW-1133">Transmembrane helix</keyword>
<dbReference type="EMBL" id="SMAO01000002">
    <property type="protein sequence ID" value="TCT23024.1"/>
    <property type="molecule type" value="Genomic_DNA"/>
</dbReference>
<sequence>MDHTDSQPLASGALLRLLAAVLVALAVNVLIAWFFSPWLRAMFIAPTGIGYATEIALTTLLSTLSVLVSTGLLMWFFLKQDVRQWRVLLRDERFRLTGMAAQQAVVKDEIRHVSPYLDIMGSQMQGTVAETERGVMAVIEQIGQVHTLSQMQVERIGHSMRNGMALADVMQQQTVNNQEVIAVLTQHLDEQTAELTRNLERIERLAGQVGALSPLVGMISGIARQINLLALNAAIEAARAGEAGRGFAVVADEVRALSSQTANAAADIADKISAATQGTQTELAVAREARDSQRSSERLHHLIAEIRATEARFAEGSGLLLEVIQGVEAGNQDIVMRLSEALGYIQFQDVVRQRLEQVGIALRELDEHLQGLGDHLGHPDWDGHVQPSLKARLDGHLARYVMSSQRQTHVSVTGQTADTDERPRIELF</sequence>
<organism evidence="6 7">
    <name type="scientific">Thiobaca trueperi</name>
    <dbReference type="NCBI Taxonomy" id="127458"/>
    <lineage>
        <taxon>Bacteria</taxon>
        <taxon>Pseudomonadati</taxon>
        <taxon>Pseudomonadota</taxon>
        <taxon>Gammaproteobacteria</taxon>
        <taxon>Chromatiales</taxon>
        <taxon>Chromatiaceae</taxon>
        <taxon>Thiobaca</taxon>
    </lineage>
</organism>
<dbReference type="SUPFAM" id="SSF58104">
    <property type="entry name" value="Methyl-accepting chemotaxis protein (MCP) signaling domain"/>
    <property type="match status" value="1"/>
</dbReference>